<keyword evidence="2" id="KW-0418">Kinase</keyword>
<reference evidence="2 3" key="1">
    <citation type="submission" date="2020-08" db="EMBL/GenBank/DDBJ databases">
        <title>Genomic Encyclopedia of Type Strains, Phase IV (KMG-IV): sequencing the most valuable type-strain genomes for metagenomic binning, comparative biology and taxonomic classification.</title>
        <authorList>
            <person name="Goeker M."/>
        </authorList>
    </citation>
    <scope>NUCLEOTIDE SEQUENCE [LARGE SCALE GENOMIC DNA]</scope>
    <source>
        <strain evidence="2 3">YIM 65646</strain>
    </source>
</reference>
<dbReference type="InterPro" id="IPR011009">
    <property type="entry name" value="Kinase-like_dom_sf"/>
</dbReference>
<evidence type="ECO:0000259" key="1">
    <source>
        <dbReference type="Pfam" id="PF01636"/>
    </source>
</evidence>
<comment type="caution">
    <text evidence="2">The sequence shown here is derived from an EMBL/GenBank/DDBJ whole genome shotgun (WGS) entry which is preliminary data.</text>
</comment>
<organism evidence="2 3">
    <name type="scientific">Phytomonospora endophytica</name>
    <dbReference type="NCBI Taxonomy" id="714109"/>
    <lineage>
        <taxon>Bacteria</taxon>
        <taxon>Bacillati</taxon>
        <taxon>Actinomycetota</taxon>
        <taxon>Actinomycetes</taxon>
        <taxon>Micromonosporales</taxon>
        <taxon>Micromonosporaceae</taxon>
        <taxon>Phytomonospora</taxon>
    </lineage>
</organism>
<gene>
    <name evidence="2" type="ORF">HNR73_005523</name>
</gene>
<dbReference type="EMBL" id="JACHGT010000013">
    <property type="protein sequence ID" value="MBB6037645.1"/>
    <property type="molecule type" value="Genomic_DNA"/>
</dbReference>
<name>A0A841FNJ9_9ACTN</name>
<sequence length="285" mass="31220">MLTTSPSPAALRWAAATAGPDALVTGVRELGGGMHAATHLITTSHPTLELVLRRFEPGDDAAARETRTLTPLNGLDGFAPTLLASDPLGEFFGEPAVLISKLPGTGNITPADPFDWACQLARGLARIHAIPTPAGWDNRFTISKPPEHPHVLTQWDRMQALPLVTSHVDYWSGNTVWTGEQLSGVVDWAAAALAPRQYDLAWTRDDMILLYETPEVADAFLAEYQSATDTEIPDMHVWDLWTASRTIGDVHTWSKGYVDFGRADLTGPELTRRKTNWLAHLEARI</sequence>
<dbReference type="Gene3D" id="3.90.1200.10">
    <property type="match status" value="1"/>
</dbReference>
<keyword evidence="2" id="KW-0808">Transferase</keyword>
<evidence type="ECO:0000313" key="3">
    <source>
        <dbReference type="Proteomes" id="UP000548476"/>
    </source>
</evidence>
<feature type="domain" description="Aminoglycoside phosphotransferase" evidence="1">
    <location>
        <begin position="27"/>
        <end position="230"/>
    </location>
</feature>
<proteinExistence type="predicted"/>
<protein>
    <submittedName>
        <fullName evidence="2">Aminoglycoside phosphotransferase (APT) family kinase protein</fullName>
    </submittedName>
</protein>
<dbReference type="Pfam" id="PF01636">
    <property type="entry name" value="APH"/>
    <property type="match status" value="1"/>
</dbReference>
<accession>A0A841FNJ9</accession>
<dbReference type="AlphaFoldDB" id="A0A841FNJ9"/>
<dbReference type="InterPro" id="IPR002575">
    <property type="entry name" value="Aminoglycoside_PTrfase"/>
</dbReference>
<dbReference type="Proteomes" id="UP000548476">
    <property type="component" value="Unassembled WGS sequence"/>
</dbReference>
<dbReference type="SUPFAM" id="SSF56112">
    <property type="entry name" value="Protein kinase-like (PK-like)"/>
    <property type="match status" value="1"/>
</dbReference>
<evidence type="ECO:0000313" key="2">
    <source>
        <dbReference type="EMBL" id="MBB6037645.1"/>
    </source>
</evidence>
<dbReference type="GO" id="GO:0016301">
    <property type="term" value="F:kinase activity"/>
    <property type="evidence" value="ECO:0007669"/>
    <property type="project" value="UniProtKB-KW"/>
</dbReference>
<dbReference type="RefSeq" id="WP_184790462.1">
    <property type="nucleotide sequence ID" value="NZ_BONT01000054.1"/>
</dbReference>
<keyword evidence="3" id="KW-1185">Reference proteome</keyword>